<evidence type="ECO:0008006" key="3">
    <source>
        <dbReference type="Google" id="ProtNLM"/>
    </source>
</evidence>
<comment type="caution">
    <text evidence="1">The sequence shown here is derived from an EMBL/GenBank/DDBJ whole genome shotgun (WGS) entry which is preliminary data.</text>
</comment>
<proteinExistence type="predicted"/>
<reference evidence="1" key="1">
    <citation type="journal article" date="2023" name="Insect Mol. Biol.">
        <title>Genome sequencing provides insights into the evolution of gene families encoding plant cell wall-degrading enzymes in longhorned beetles.</title>
        <authorList>
            <person name="Shin N.R."/>
            <person name="Okamura Y."/>
            <person name="Kirsch R."/>
            <person name="Pauchet Y."/>
        </authorList>
    </citation>
    <scope>NUCLEOTIDE SEQUENCE</scope>
    <source>
        <strain evidence="1">RBIC_L_NR</strain>
    </source>
</reference>
<sequence>MFLHLQNYDTSKIETSHDKKIVLVEELQKWVSKNDVNSNHVMELLHILHPHLNFLPMQARTLMKTCSRIMKSDSMTKMRYDQLTKLNEDRLYSSAAKLNFPADEKNDLTIESAVKDWLKYSKSRLSRTKKSF</sequence>
<feature type="non-terminal residue" evidence="1">
    <location>
        <position position="132"/>
    </location>
</feature>
<accession>A0AAV8ZRP2</accession>
<name>A0AAV8ZRP2_9CUCU</name>
<organism evidence="1 2">
    <name type="scientific">Rhamnusium bicolor</name>
    <dbReference type="NCBI Taxonomy" id="1586634"/>
    <lineage>
        <taxon>Eukaryota</taxon>
        <taxon>Metazoa</taxon>
        <taxon>Ecdysozoa</taxon>
        <taxon>Arthropoda</taxon>
        <taxon>Hexapoda</taxon>
        <taxon>Insecta</taxon>
        <taxon>Pterygota</taxon>
        <taxon>Neoptera</taxon>
        <taxon>Endopterygota</taxon>
        <taxon>Coleoptera</taxon>
        <taxon>Polyphaga</taxon>
        <taxon>Cucujiformia</taxon>
        <taxon>Chrysomeloidea</taxon>
        <taxon>Cerambycidae</taxon>
        <taxon>Lepturinae</taxon>
        <taxon>Rhagiini</taxon>
        <taxon>Rhamnusium</taxon>
    </lineage>
</organism>
<dbReference type="AlphaFoldDB" id="A0AAV8ZRP2"/>
<gene>
    <name evidence="1" type="ORF">NQ314_001824</name>
</gene>
<evidence type="ECO:0000313" key="1">
    <source>
        <dbReference type="EMBL" id="KAJ8969286.1"/>
    </source>
</evidence>
<evidence type="ECO:0000313" key="2">
    <source>
        <dbReference type="Proteomes" id="UP001162156"/>
    </source>
</evidence>
<protein>
    <recommendedName>
        <fullName evidence="3">BACK domain-containing protein</fullName>
    </recommendedName>
</protein>
<dbReference type="EMBL" id="JANEYF010000559">
    <property type="protein sequence ID" value="KAJ8969286.1"/>
    <property type="molecule type" value="Genomic_DNA"/>
</dbReference>
<keyword evidence="2" id="KW-1185">Reference proteome</keyword>
<dbReference type="Proteomes" id="UP001162156">
    <property type="component" value="Unassembled WGS sequence"/>
</dbReference>